<sequence>MIWNTPKRGRKNERNCRKETKHYPTMIQDWRFDKQVCTAPTCHKTIANPANGRVFLSRQNSTLHADRGLTCPRPSPLMQISMKTVNFIDKFRLETNIESSIYNSDRWLPRISSDWLYYKSNPGLLGRHRMDITKHGMTRLKRELSPRVERPVHQLGWTSASENGNEADRSTSSDSGGINRIMMPILVEQPAGIRSQWKDDRKDVTSDWYINGCSPRVSELTNQSDNHPKTTQHVKAFPPGKPPLYKDPSTTRRVTATLNRKRNLRFKKNKITSRRNCAPVVSDEKIAAARQFRMEIDEANTPKTGRGYQREPLTVKKPNQLPPVSKHRRDSRGPERSGPDRRQVDAMSTGVSVWGYRQILVPSLGKDVLPCQNEFLITESRPPATSPATPPSGARSHWINLGQYENCLKPWTPMRIVSDATGDRHTPFCFAPAHRCPAISDRVRSSVDSQII</sequence>
<dbReference type="EMBL" id="JAODUP010000104">
    <property type="protein sequence ID" value="KAK2162079.1"/>
    <property type="molecule type" value="Genomic_DNA"/>
</dbReference>
<organism evidence="2 3">
    <name type="scientific">Paralvinella palmiformis</name>
    <dbReference type="NCBI Taxonomy" id="53620"/>
    <lineage>
        <taxon>Eukaryota</taxon>
        <taxon>Metazoa</taxon>
        <taxon>Spiralia</taxon>
        <taxon>Lophotrochozoa</taxon>
        <taxon>Annelida</taxon>
        <taxon>Polychaeta</taxon>
        <taxon>Sedentaria</taxon>
        <taxon>Canalipalpata</taxon>
        <taxon>Terebellida</taxon>
        <taxon>Terebelliformia</taxon>
        <taxon>Alvinellidae</taxon>
        <taxon>Paralvinella</taxon>
    </lineage>
</organism>
<dbReference type="Proteomes" id="UP001208570">
    <property type="component" value="Unassembled WGS sequence"/>
</dbReference>
<feature type="compositionally biased region" description="Basic and acidic residues" evidence="1">
    <location>
        <begin position="331"/>
        <end position="344"/>
    </location>
</feature>
<evidence type="ECO:0000313" key="3">
    <source>
        <dbReference type="Proteomes" id="UP001208570"/>
    </source>
</evidence>
<reference evidence="2" key="1">
    <citation type="journal article" date="2023" name="Mol. Biol. Evol.">
        <title>Third-Generation Sequencing Reveals the Adaptive Role of the Epigenome in Three Deep-Sea Polychaetes.</title>
        <authorList>
            <person name="Perez M."/>
            <person name="Aroh O."/>
            <person name="Sun Y."/>
            <person name="Lan Y."/>
            <person name="Juniper S.K."/>
            <person name="Young C.R."/>
            <person name="Angers B."/>
            <person name="Qian P.Y."/>
        </authorList>
    </citation>
    <scope>NUCLEOTIDE SEQUENCE</scope>
    <source>
        <strain evidence="2">P08H-3</strain>
    </source>
</reference>
<gene>
    <name evidence="2" type="ORF">LSH36_104g01024</name>
</gene>
<accession>A0AAD9JZF3</accession>
<feature type="region of interest" description="Disordered" evidence="1">
    <location>
        <begin position="156"/>
        <end position="178"/>
    </location>
</feature>
<feature type="region of interest" description="Disordered" evidence="1">
    <location>
        <begin position="219"/>
        <end position="249"/>
    </location>
</feature>
<feature type="compositionally biased region" description="Polar residues" evidence="1">
    <location>
        <begin position="156"/>
        <end position="165"/>
    </location>
</feature>
<evidence type="ECO:0000256" key="1">
    <source>
        <dbReference type="SAM" id="MobiDB-lite"/>
    </source>
</evidence>
<keyword evidence="3" id="KW-1185">Reference proteome</keyword>
<name>A0AAD9JZF3_9ANNE</name>
<dbReference type="AlphaFoldDB" id="A0AAD9JZF3"/>
<proteinExistence type="predicted"/>
<feature type="compositionally biased region" description="Polar residues" evidence="1">
    <location>
        <begin position="219"/>
        <end position="233"/>
    </location>
</feature>
<feature type="region of interest" description="Disordered" evidence="1">
    <location>
        <begin position="297"/>
        <end position="346"/>
    </location>
</feature>
<evidence type="ECO:0000313" key="2">
    <source>
        <dbReference type="EMBL" id="KAK2162079.1"/>
    </source>
</evidence>
<comment type="caution">
    <text evidence="2">The sequence shown here is derived from an EMBL/GenBank/DDBJ whole genome shotgun (WGS) entry which is preliminary data.</text>
</comment>
<protein>
    <submittedName>
        <fullName evidence="2">Uncharacterized protein</fullName>
    </submittedName>
</protein>